<protein>
    <submittedName>
        <fullName evidence="1">Uncharacterized protein</fullName>
    </submittedName>
</protein>
<gene>
    <name evidence="1" type="ORF">METZ01_LOCUS496608</name>
</gene>
<dbReference type="EMBL" id="UINC01217240">
    <property type="protein sequence ID" value="SVE43754.1"/>
    <property type="molecule type" value="Genomic_DNA"/>
</dbReference>
<accession>A0A383DHF1</accession>
<name>A0A383DHF1_9ZZZZ</name>
<reference evidence="1" key="1">
    <citation type="submission" date="2018-05" db="EMBL/GenBank/DDBJ databases">
        <authorList>
            <person name="Lanie J.A."/>
            <person name="Ng W.-L."/>
            <person name="Kazmierczak K.M."/>
            <person name="Andrzejewski T.M."/>
            <person name="Davidsen T.M."/>
            <person name="Wayne K.J."/>
            <person name="Tettelin H."/>
            <person name="Glass J.I."/>
            <person name="Rusch D."/>
            <person name="Podicherti R."/>
            <person name="Tsui H.-C.T."/>
            <person name="Winkler M.E."/>
        </authorList>
    </citation>
    <scope>NUCLEOTIDE SEQUENCE</scope>
</reference>
<proteinExistence type="predicted"/>
<evidence type="ECO:0000313" key="1">
    <source>
        <dbReference type="EMBL" id="SVE43754.1"/>
    </source>
</evidence>
<feature type="non-terminal residue" evidence="1">
    <location>
        <position position="1"/>
    </location>
</feature>
<feature type="non-terminal residue" evidence="1">
    <location>
        <position position="235"/>
    </location>
</feature>
<organism evidence="1">
    <name type="scientific">marine metagenome</name>
    <dbReference type="NCBI Taxonomy" id="408172"/>
    <lineage>
        <taxon>unclassified sequences</taxon>
        <taxon>metagenomes</taxon>
        <taxon>ecological metagenomes</taxon>
    </lineage>
</organism>
<dbReference type="AlphaFoldDB" id="A0A383DHF1"/>
<sequence length="235" mass="25331">SVTVNSVDDAPAVDDIPNQEVIEGGEFTSFDLDDYLTELDGDEVAWSYEIEGQGPVPGFSASVNVSGGTSDYDLTFGFHPVATDGFDSEFDDYAPPAPPPPAFDAALGWGGDRYYTQILAYDGDYSEHEYDISLAFGSDNLITLSWDNTDWSDLMSSCVLQDAFGGMMINVDMLANNSQVLDNPAFTGLKLKVTPLPDATQTRGVMVDVDGDNVVTVTYDDGWMGSETVIFTATD</sequence>